<keyword evidence="2" id="KW-1185">Reference proteome</keyword>
<sequence length="23" mass="2872">MKRSTELWVIEFMFNDNNRQVIT</sequence>
<reference evidence="1 2" key="1">
    <citation type="journal article" date="2013" name="PLoS Genet.">
        <title>The genome and development-dependent transcriptomes of Pyronema confluens: a window into fungal evolution.</title>
        <authorList>
            <person name="Traeger S."/>
            <person name="Altegoer F."/>
            <person name="Freitag M."/>
            <person name="Gabaldon T."/>
            <person name="Kempken F."/>
            <person name="Kumar A."/>
            <person name="Marcet-Houben M."/>
            <person name="Poggeler S."/>
            <person name="Stajich J.E."/>
            <person name="Nowrousian M."/>
        </authorList>
    </citation>
    <scope>NUCLEOTIDE SEQUENCE [LARGE SCALE GENOMIC DNA]</scope>
    <source>
        <strain evidence="2">CBS 100304</strain>
        <tissue evidence="1">Vegetative mycelium</tissue>
    </source>
</reference>
<evidence type="ECO:0000313" key="2">
    <source>
        <dbReference type="Proteomes" id="UP000018144"/>
    </source>
</evidence>
<name>U4LCT0_PYROM</name>
<evidence type="ECO:0000313" key="1">
    <source>
        <dbReference type="EMBL" id="CCX12228.1"/>
    </source>
</evidence>
<gene>
    <name evidence="1" type="ORF">PCON_11822</name>
</gene>
<protein>
    <submittedName>
        <fullName evidence="1">Uncharacterized protein</fullName>
    </submittedName>
</protein>
<accession>U4LCT0</accession>
<dbReference type="Proteomes" id="UP000018144">
    <property type="component" value="Unassembled WGS sequence"/>
</dbReference>
<organism evidence="1 2">
    <name type="scientific">Pyronema omphalodes (strain CBS 100304)</name>
    <name type="common">Pyronema confluens</name>
    <dbReference type="NCBI Taxonomy" id="1076935"/>
    <lineage>
        <taxon>Eukaryota</taxon>
        <taxon>Fungi</taxon>
        <taxon>Dikarya</taxon>
        <taxon>Ascomycota</taxon>
        <taxon>Pezizomycotina</taxon>
        <taxon>Pezizomycetes</taxon>
        <taxon>Pezizales</taxon>
        <taxon>Pyronemataceae</taxon>
        <taxon>Pyronema</taxon>
    </lineage>
</organism>
<dbReference type="EMBL" id="HF935685">
    <property type="protein sequence ID" value="CCX12228.1"/>
    <property type="molecule type" value="Genomic_DNA"/>
</dbReference>
<proteinExistence type="predicted"/>
<dbReference type="AlphaFoldDB" id="U4LCT0"/>